<evidence type="ECO:0000313" key="1">
    <source>
        <dbReference type="EMBL" id="KAE9392419.1"/>
    </source>
</evidence>
<gene>
    <name evidence="1" type="ORF">BT96DRAFT_979405</name>
</gene>
<organism evidence="1 2">
    <name type="scientific">Gymnopus androsaceus JB14</name>
    <dbReference type="NCBI Taxonomy" id="1447944"/>
    <lineage>
        <taxon>Eukaryota</taxon>
        <taxon>Fungi</taxon>
        <taxon>Dikarya</taxon>
        <taxon>Basidiomycota</taxon>
        <taxon>Agaricomycotina</taxon>
        <taxon>Agaricomycetes</taxon>
        <taxon>Agaricomycetidae</taxon>
        <taxon>Agaricales</taxon>
        <taxon>Marasmiineae</taxon>
        <taxon>Omphalotaceae</taxon>
        <taxon>Gymnopus</taxon>
    </lineage>
</organism>
<proteinExistence type="predicted"/>
<protein>
    <submittedName>
        <fullName evidence="1">Uncharacterized protein</fullName>
    </submittedName>
</protein>
<name>A0A6A4H2H3_9AGAR</name>
<dbReference type="EMBL" id="ML769596">
    <property type="protein sequence ID" value="KAE9392419.1"/>
    <property type="molecule type" value="Genomic_DNA"/>
</dbReference>
<dbReference type="Gene3D" id="2.60.120.10">
    <property type="entry name" value="Jelly Rolls"/>
    <property type="match status" value="1"/>
</dbReference>
<keyword evidence="2" id="KW-1185">Reference proteome</keyword>
<evidence type="ECO:0000313" key="2">
    <source>
        <dbReference type="Proteomes" id="UP000799118"/>
    </source>
</evidence>
<dbReference type="Proteomes" id="UP000799118">
    <property type="component" value="Unassembled WGS sequence"/>
</dbReference>
<dbReference type="OrthoDB" id="5370773at2759"/>
<dbReference type="AlphaFoldDB" id="A0A6A4H2H3"/>
<dbReference type="InterPro" id="IPR014710">
    <property type="entry name" value="RmlC-like_jellyroll"/>
</dbReference>
<accession>A0A6A4H2H3</accession>
<reference evidence="1" key="1">
    <citation type="journal article" date="2019" name="Environ. Microbiol.">
        <title>Fungal ecological strategies reflected in gene transcription - a case study of two litter decomposers.</title>
        <authorList>
            <person name="Barbi F."/>
            <person name="Kohler A."/>
            <person name="Barry K."/>
            <person name="Baskaran P."/>
            <person name="Daum C."/>
            <person name="Fauchery L."/>
            <person name="Ihrmark K."/>
            <person name="Kuo A."/>
            <person name="LaButti K."/>
            <person name="Lipzen A."/>
            <person name="Morin E."/>
            <person name="Grigoriev I.V."/>
            <person name="Henrissat B."/>
            <person name="Lindahl B."/>
            <person name="Martin F."/>
        </authorList>
    </citation>
    <scope>NUCLEOTIDE SEQUENCE</scope>
    <source>
        <strain evidence="1">JB14</strain>
    </source>
</reference>
<sequence length="174" mass="19149">MGVNEARKLTVVDYGAVPRNTTHTFQLTEPNSEMTGVIQPGSRDLFFAIATSNYTAPTMSPFNYIAWNASTAPSTSVWHDGPNELANGSSTPFFVAADYGPKYLYEGSAYEIVQPFITPLQGNGGHGYPHSFASTQQQHSRLNYSDEPYSITTCSVKCKGLFGDDRYVELEVNR</sequence>